<evidence type="ECO:0000313" key="2">
    <source>
        <dbReference type="EMBL" id="MED6158606.1"/>
    </source>
</evidence>
<evidence type="ECO:0000256" key="1">
    <source>
        <dbReference type="SAM" id="MobiDB-lite"/>
    </source>
</evidence>
<accession>A0ABU6UEL9</accession>
<keyword evidence="3" id="KW-1185">Reference proteome</keyword>
<reference evidence="2 3" key="1">
    <citation type="journal article" date="2023" name="Plants (Basel)">
        <title>Bridging the Gap: Combining Genomics and Transcriptomics Approaches to Understand Stylosanthes scabra, an Orphan Legume from the Brazilian Caatinga.</title>
        <authorList>
            <person name="Ferreira-Neto J.R.C."/>
            <person name="da Silva M.D."/>
            <person name="Binneck E."/>
            <person name="de Melo N.F."/>
            <person name="da Silva R.H."/>
            <person name="de Melo A.L.T.M."/>
            <person name="Pandolfi V."/>
            <person name="Bustamante F.O."/>
            <person name="Brasileiro-Vidal A.C."/>
            <person name="Benko-Iseppon A.M."/>
        </authorList>
    </citation>
    <scope>NUCLEOTIDE SEQUENCE [LARGE SCALE GENOMIC DNA]</scope>
    <source>
        <tissue evidence="2">Leaves</tissue>
    </source>
</reference>
<sequence>IGYDLVKEIYKDAKTSDLDQWGTDVAGAEPTAAQDWDSAEEEEDDRSTSSTSTN</sequence>
<feature type="region of interest" description="Disordered" evidence="1">
    <location>
        <begin position="14"/>
        <end position="54"/>
    </location>
</feature>
<name>A0ABU6UEL9_9FABA</name>
<gene>
    <name evidence="2" type="ORF">PIB30_034237</name>
</gene>
<feature type="non-terminal residue" evidence="2">
    <location>
        <position position="1"/>
    </location>
</feature>
<dbReference type="Proteomes" id="UP001341840">
    <property type="component" value="Unassembled WGS sequence"/>
</dbReference>
<evidence type="ECO:0000313" key="3">
    <source>
        <dbReference type="Proteomes" id="UP001341840"/>
    </source>
</evidence>
<protein>
    <submittedName>
        <fullName evidence="2">Uncharacterized protein</fullName>
    </submittedName>
</protein>
<proteinExistence type="predicted"/>
<organism evidence="2 3">
    <name type="scientific">Stylosanthes scabra</name>
    <dbReference type="NCBI Taxonomy" id="79078"/>
    <lineage>
        <taxon>Eukaryota</taxon>
        <taxon>Viridiplantae</taxon>
        <taxon>Streptophyta</taxon>
        <taxon>Embryophyta</taxon>
        <taxon>Tracheophyta</taxon>
        <taxon>Spermatophyta</taxon>
        <taxon>Magnoliopsida</taxon>
        <taxon>eudicotyledons</taxon>
        <taxon>Gunneridae</taxon>
        <taxon>Pentapetalae</taxon>
        <taxon>rosids</taxon>
        <taxon>fabids</taxon>
        <taxon>Fabales</taxon>
        <taxon>Fabaceae</taxon>
        <taxon>Papilionoideae</taxon>
        <taxon>50 kb inversion clade</taxon>
        <taxon>dalbergioids sensu lato</taxon>
        <taxon>Dalbergieae</taxon>
        <taxon>Pterocarpus clade</taxon>
        <taxon>Stylosanthes</taxon>
    </lineage>
</organism>
<dbReference type="EMBL" id="JASCZI010120987">
    <property type="protein sequence ID" value="MED6158606.1"/>
    <property type="molecule type" value="Genomic_DNA"/>
</dbReference>
<comment type="caution">
    <text evidence="2">The sequence shown here is derived from an EMBL/GenBank/DDBJ whole genome shotgun (WGS) entry which is preliminary data.</text>
</comment>